<feature type="transmembrane region" description="Helical" evidence="9">
    <location>
        <begin position="367"/>
        <end position="397"/>
    </location>
</feature>
<dbReference type="Pfam" id="PF01594">
    <property type="entry name" value="AI-2E_transport"/>
    <property type="match status" value="1"/>
</dbReference>
<dbReference type="AlphaFoldDB" id="A0A1H1LHM6"/>
<dbReference type="STRING" id="629680.SAMN04489751_0266"/>
<keyword evidence="7 9" id="KW-0472">Membrane</keyword>
<accession>A0A1H1LHM6</accession>
<feature type="transmembrane region" description="Helical" evidence="9">
    <location>
        <begin position="302"/>
        <end position="326"/>
    </location>
</feature>
<proteinExistence type="inferred from homology"/>
<comment type="subcellular location">
    <subcellularLocation>
        <location evidence="1">Cell membrane</location>
        <topology evidence="1">Multi-pass membrane protein</topology>
    </subcellularLocation>
</comment>
<evidence type="ECO:0000256" key="3">
    <source>
        <dbReference type="ARBA" id="ARBA00022448"/>
    </source>
</evidence>
<evidence type="ECO:0000256" key="2">
    <source>
        <dbReference type="ARBA" id="ARBA00009773"/>
    </source>
</evidence>
<dbReference type="Proteomes" id="UP000199700">
    <property type="component" value="Chromosome"/>
</dbReference>
<evidence type="ECO:0000256" key="1">
    <source>
        <dbReference type="ARBA" id="ARBA00004651"/>
    </source>
</evidence>
<dbReference type="PANTHER" id="PTHR21716:SF53">
    <property type="entry name" value="PERMEASE PERM-RELATED"/>
    <property type="match status" value="1"/>
</dbReference>
<name>A0A1H1LHM6_BRESA</name>
<feature type="transmembrane region" description="Helical" evidence="9">
    <location>
        <begin position="273"/>
        <end position="296"/>
    </location>
</feature>
<feature type="transmembrane region" description="Helical" evidence="9">
    <location>
        <begin position="122"/>
        <end position="143"/>
    </location>
</feature>
<feature type="compositionally biased region" description="Basic and acidic residues" evidence="8">
    <location>
        <begin position="19"/>
        <end position="28"/>
    </location>
</feature>
<feature type="transmembrane region" description="Helical" evidence="9">
    <location>
        <begin position="214"/>
        <end position="233"/>
    </location>
</feature>
<dbReference type="OrthoDB" id="9784366at2"/>
<protein>
    <submittedName>
        <fullName evidence="10">Predicted PurR-regulated permease PerM</fullName>
    </submittedName>
</protein>
<reference evidence="10" key="1">
    <citation type="submission" date="2016-10" db="EMBL/GenBank/DDBJ databases">
        <authorList>
            <person name="Varghese N."/>
            <person name="Submissions S."/>
        </authorList>
    </citation>
    <scope>NUCLEOTIDE SEQUENCE [LARGE SCALE GENOMIC DNA]</scope>
    <source>
        <strain evidence="10">DSM 22082</strain>
    </source>
</reference>
<evidence type="ECO:0000256" key="9">
    <source>
        <dbReference type="SAM" id="Phobius"/>
    </source>
</evidence>
<keyword evidence="4" id="KW-1003">Cell membrane</keyword>
<organism evidence="10 11">
    <name type="scientific">Brevibacterium sandarakinum</name>
    <dbReference type="NCBI Taxonomy" id="629680"/>
    <lineage>
        <taxon>Bacteria</taxon>
        <taxon>Bacillati</taxon>
        <taxon>Actinomycetota</taxon>
        <taxon>Actinomycetes</taxon>
        <taxon>Micrococcales</taxon>
        <taxon>Brevibacteriaceae</taxon>
        <taxon>Brevibacterium</taxon>
    </lineage>
</organism>
<dbReference type="InterPro" id="IPR002549">
    <property type="entry name" value="AI-2E-like"/>
</dbReference>
<sequence>MSDNEKKQSPNRFRGAWDAFRKGRDEGRSQTSEPASRVQDVSAEEIAHSRIEAEAVPYVAPGLKLAAAWSWRSLVVLVAIGVAFWLLAKISSVVLPVLIALLLTALLAPFTNWMVKKGLPRVAAALIAFIGFIVVVSGLFTLVGQQIYSGMPDLVDQVITGFAGISDWLSTRPFGLDATTVSNYIDDSLAAATDFLQNNSSQLLGGALQATSSVGTFLTGAAVCLFATFFFLYDGEKIFRWVMRLLPLPAQPTATGASERGWTTLVQYVRVQVLVAGVDAIGIGIGAAFLGIPLVIPMTVLVFLASFVPVVGAIASGVVAVLVALVSTGPISALIMLGVVLAVQQIESQILQPFLMGKAVSVHPLAVILAVTAGGFLFGIVGALFAVPMVAVVNTVVSYIAKAKNPNDSADDEGDEASAVLERAKDKLDTAIHEAAVEKSEGHSPEGGSRTE</sequence>
<keyword evidence="11" id="KW-1185">Reference proteome</keyword>
<evidence type="ECO:0000256" key="4">
    <source>
        <dbReference type="ARBA" id="ARBA00022475"/>
    </source>
</evidence>
<feature type="transmembrane region" description="Helical" evidence="9">
    <location>
        <begin position="69"/>
        <end position="87"/>
    </location>
</feature>
<evidence type="ECO:0000256" key="6">
    <source>
        <dbReference type="ARBA" id="ARBA00022989"/>
    </source>
</evidence>
<dbReference type="GO" id="GO:0005886">
    <property type="term" value="C:plasma membrane"/>
    <property type="evidence" value="ECO:0007669"/>
    <property type="project" value="UniProtKB-SubCell"/>
</dbReference>
<dbReference type="EMBL" id="LT629739">
    <property type="protein sequence ID" value="SDR73535.1"/>
    <property type="molecule type" value="Genomic_DNA"/>
</dbReference>
<evidence type="ECO:0000256" key="7">
    <source>
        <dbReference type="ARBA" id="ARBA00023136"/>
    </source>
</evidence>
<gene>
    <name evidence="10" type="ORF">SAMN04489751_0266</name>
</gene>
<keyword evidence="3" id="KW-0813">Transport</keyword>
<dbReference type="RefSeq" id="WP_092102209.1">
    <property type="nucleotide sequence ID" value="NZ_LT629739.1"/>
</dbReference>
<evidence type="ECO:0000256" key="5">
    <source>
        <dbReference type="ARBA" id="ARBA00022692"/>
    </source>
</evidence>
<keyword evidence="6 9" id="KW-1133">Transmembrane helix</keyword>
<keyword evidence="5 9" id="KW-0812">Transmembrane</keyword>
<evidence type="ECO:0000313" key="11">
    <source>
        <dbReference type="Proteomes" id="UP000199700"/>
    </source>
</evidence>
<dbReference type="PANTHER" id="PTHR21716">
    <property type="entry name" value="TRANSMEMBRANE PROTEIN"/>
    <property type="match status" value="1"/>
</dbReference>
<comment type="similarity">
    <text evidence="2">Belongs to the autoinducer-2 exporter (AI-2E) (TC 2.A.86) family.</text>
</comment>
<feature type="region of interest" description="Disordered" evidence="8">
    <location>
        <begin position="1"/>
        <end position="41"/>
    </location>
</feature>
<feature type="transmembrane region" description="Helical" evidence="9">
    <location>
        <begin position="93"/>
        <end position="115"/>
    </location>
</feature>
<dbReference type="GO" id="GO:0055085">
    <property type="term" value="P:transmembrane transport"/>
    <property type="evidence" value="ECO:0007669"/>
    <property type="project" value="TreeGrafter"/>
</dbReference>
<evidence type="ECO:0000256" key="8">
    <source>
        <dbReference type="SAM" id="MobiDB-lite"/>
    </source>
</evidence>
<feature type="transmembrane region" description="Helical" evidence="9">
    <location>
        <begin position="333"/>
        <end position="355"/>
    </location>
</feature>
<evidence type="ECO:0000313" key="10">
    <source>
        <dbReference type="EMBL" id="SDR73535.1"/>
    </source>
</evidence>